<sequence>MQQVNKHSLDYFLTTEEFNEQNVDDLNDFIKKSDSLSLYYGDNINVIVFVPIEKNADFAVNPSVKVTDSFQITGTISEVHESRKQQQLKRQNLSVFRVTKENVPASFVHEVNDEWIAFWTFHVTIDKYYEFRHGELEIRVNKLSKGEFATIQTDELSDNHLRRKSSIRETVDSYLNEVTSDTKDGHDTDNSVSDDNEFDDDEDDSFINEENEDFNLFGAFSNDKLFPGKSPTIAGSIVLGSLSSLTLGTSHTRMVKKRFSCYAPLSFTYKTFMLDEFSCLISIGIRPVETSSVLRLLSFEPMSSDCKVSMFRINKSENELSLFPGDMFSFTYRIISSQPLSSFQLMLKSHLEVVHPSIAGTTLKHNISFGYTHTITLKKEKDNTLLRHKKSTSSLSAINSVPVVQKVSCRLGFPQLIQVGETFGISVRFYNATEHPIELHVQLPPFFYREFLIPLVEQHSSTDSRDAQHSSKPSPGIIALSTTISTGFITPMAEKSLSLQFYPVKPGFYDLGSIKFNCPSNSPHLWKQLHSDLKILVESS</sequence>
<evidence type="ECO:0000313" key="3">
    <source>
        <dbReference type="JaponicusDB" id="SJAG_03663"/>
    </source>
</evidence>
<dbReference type="STRING" id="402676.B6K4U9"/>
<dbReference type="HOGENOM" id="CLU_529092_0_0_1"/>
<feature type="compositionally biased region" description="Basic and acidic residues" evidence="1">
    <location>
        <begin position="180"/>
        <end position="189"/>
    </location>
</feature>
<evidence type="ECO:0000256" key="1">
    <source>
        <dbReference type="SAM" id="MobiDB-lite"/>
    </source>
</evidence>
<organism evidence="2 4">
    <name type="scientific">Schizosaccharomyces japonicus (strain yFS275 / FY16936)</name>
    <name type="common">Fission yeast</name>
    <dbReference type="NCBI Taxonomy" id="402676"/>
    <lineage>
        <taxon>Eukaryota</taxon>
        <taxon>Fungi</taxon>
        <taxon>Dikarya</taxon>
        <taxon>Ascomycota</taxon>
        <taxon>Taphrinomycotina</taxon>
        <taxon>Schizosaccharomycetes</taxon>
        <taxon>Schizosaccharomycetales</taxon>
        <taxon>Schizosaccharomycetaceae</taxon>
        <taxon>Schizosaccharomyces</taxon>
    </lineage>
</organism>
<dbReference type="RefSeq" id="XP_002174799.1">
    <property type="nucleotide sequence ID" value="XM_002174763.2"/>
</dbReference>
<name>B6K4U9_SCHJY</name>
<gene>
    <name evidence="3" type="primary">trs65</name>
    <name evidence="2" type="ORF">SJAG_03663</name>
</gene>
<accession>B6K4U9</accession>
<evidence type="ECO:0000313" key="4">
    <source>
        <dbReference type="Proteomes" id="UP000001744"/>
    </source>
</evidence>
<dbReference type="GeneID" id="7051369"/>
<dbReference type="EMBL" id="KE651167">
    <property type="protein sequence ID" value="EEB08506.1"/>
    <property type="molecule type" value="Genomic_DNA"/>
</dbReference>
<protein>
    <submittedName>
        <fullName evidence="2">Uncharacterized protein</fullName>
    </submittedName>
</protein>
<dbReference type="Proteomes" id="UP000001744">
    <property type="component" value="Unassembled WGS sequence"/>
</dbReference>
<dbReference type="AlphaFoldDB" id="B6K4U9"/>
<feature type="region of interest" description="Disordered" evidence="1">
    <location>
        <begin position="178"/>
        <end position="204"/>
    </location>
</feature>
<dbReference type="OMA" id="PKCEKDF"/>
<dbReference type="JaponicusDB" id="SJAG_03663">
    <property type="gene designation" value="trs65"/>
</dbReference>
<feature type="compositionally biased region" description="Acidic residues" evidence="1">
    <location>
        <begin position="192"/>
        <end position="204"/>
    </location>
</feature>
<proteinExistence type="predicted"/>
<dbReference type="VEuPathDB" id="FungiDB:SJAG_03663"/>
<keyword evidence="4" id="KW-1185">Reference proteome</keyword>
<evidence type="ECO:0000313" key="2">
    <source>
        <dbReference type="EMBL" id="EEB08506.1"/>
    </source>
</evidence>
<reference evidence="2 4" key="1">
    <citation type="journal article" date="2011" name="Science">
        <title>Comparative functional genomics of the fission yeasts.</title>
        <authorList>
            <person name="Rhind N."/>
            <person name="Chen Z."/>
            <person name="Yassour M."/>
            <person name="Thompson D.A."/>
            <person name="Haas B.J."/>
            <person name="Habib N."/>
            <person name="Wapinski I."/>
            <person name="Roy S."/>
            <person name="Lin M.F."/>
            <person name="Heiman D.I."/>
            <person name="Young S.K."/>
            <person name="Furuya K."/>
            <person name="Guo Y."/>
            <person name="Pidoux A."/>
            <person name="Chen H.M."/>
            <person name="Robbertse B."/>
            <person name="Goldberg J.M."/>
            <person name="Aoki K."/>
            <person name="Bayne E.H."/>
            <person name="Berlin A.M."/>
            <person name="Desjardins C.A."/>
            <person name="Dobbs E."/>
            <person name="Dukaj L."/>
            <person name="Fan L."/>
            <person name="FitzGerald M.G."/>
            <person name="French C."/>
            <person name="Gujja S."/>
            <person name="Hansen K."/>
            <person name="Keifenheim D."/>
            <person name="Levin J.Z."/>
            <person name="Mosher R.A."/>
            <person name="Mueller C.A."/>
            <person name="Pfiffner J."/>
            <person name="Priest M."/>
            <person name="Russ C."/>
            <person name="Smialowska A."/>
            <person name="Swoboda P."/>
            <person name="Sykes S.M."/>
            <person name="Vaughn M."/>
            <person name="Vengrova S."/>
            <person name="Yoder R."/>
            <person name="Zeng Q."/>
            <person name="Allshire R."/>
            <person name="Baulcombe D."/>
            <person name="Birren B.W."/>
            <person name="Brown W."/>
            <person name="Ekwall K."/>
            <person name="Kellis M."/>
            <person name="Leatherwood J."/>
            <person name="Levin H."/>
            <person name="Margalit H."/>
            <person name="Martienssen R."/>
            <person name="Nieduszynski C.A."/>
            <person name="Spatafora J.W."/>
            <person name="Friedman N."/>
            <person name="Dalgaard J.Z."/>
            <person name="Baumann P."/>
            <person name="Niki H."/>
            <person name="Regev A."/>
            <person name="Nusbaum C."/>
        </authorList>
    </citation>
    <scope>NUCLEOTIDE SEQUENCE [LARGE SCALE GENOMIC DNA]</scope>
    <source>
        <strain evidence="4">yFS275 / FY16936</strain>
    </source>
</reference>